<dbReference type="RefSeq" id="WP_380894430.1">
    <property type="nucleotide sequence ID" value="NZ_JBHTKY010000001.1"/>
</dbReference>
<evidence type="ECO:0000313" key="2">
    <source>
        <dbReference type="EMBL" id="MFD1164184.1"/>
    </source>
</evidence>
<evidence type="ECO:0000256" key="1">
    <source>
        <dbReference type="SAM" id="SignalP"/>
    </source>
</evidence>
<proteinExistence type="predicted"/>
<dbReference type="PROSITE" id="PS51257">
    <property type="entry name" value="PROKAR_LIPOPROTEIN"/>
    <property type="match status" value="1"/>
</dbReference>
<feature type="signal peptide" evidence="1">
    <location>
        <begin position="1"/>
        <end position="20"/>
    </location>
</feature>
<reference evidence="3" key="1">
    <citation type="journal article" date="2019" name="Int. J. Syst. Evol. Microbiol.">
        <title>The Global Catalogue of Microorganisms (GCM) 10K type strain sequencing project: providing services to taxonomists for standard genome sequencing and annotation.</title>
        <authorList>
            <consortium name="The Broad Institute Genomics Platform"/>
            <consortium name="The Broad Institute Genome Sequencing Center for Infectious Disease"/>
            <person name="Wu L."/>
            <person name="Ma J."/>
        </authorList>
    </citation>
    <scope>NUCLEOTIDE SEQUENCE [LARGE SCALE GENOMIC DNA]</scope>
    <source>
        <strain evidence="3">CCUG 52468</strain>
    </source>
</reference>
<accession>A0ABW3RGB2</accession>
<organism evidence="2 3">
    <name type="scientific">Sphingobacterium daejeonense</name>
    <dbReference type="NCBI Taxonomy" id="371142"/>
    <lineage>
        <taxon>Bacteria</taxon>
        <taxon>Pseudomonadati</taxon>
        <taxon>Bacteroidota</taxon>
        <taxon>Sphingobacteriia</taxon>
        <taxon>Sphingobacteriales</taxon>
        <taxon>Sphingobacteriaceae</taxon>
        <taxon>Sphingobacterium</taxon>
    </lineage>
</organism>
<keyword evidence="3" id="KW-1185">Reference proteome</keyword>
<name>A0ABW3RGB2_9SPHI</name>
<gene>
    <name evidence="2" type="ORF">ACFQ2C_01050</name>
</gene>
<keyword evidence="1" id="KW-0732">Signal</keyword>
<evidence type="ECO:0000313" key="3">
    <source>
        <dbReference type="Proteomes" id="UP001597205"/>
    </source>
</evidence>
<sequence>MKTIYKFSAMLLILASIMAAGCKKVDVGYLSDNIRYGANPVVVDKGVFKIVTGIIPDNSTPPFKITLLDVRNKETGKREEAFFKESEITVWKEKYDPKTDTTLELINAKRVKEMSLPLQVIEKSGQLMFTQATDNVPPGEYLLDLQIENPNGTKKYEGITSIKVNNPVLYEISTAPYFILVEPGTGNSKRYPHDVDWFDINKIQSANTKINVSRDANGPNQIILKVYDKNGKVFPGKALEKRPSGNTFLNTWETFAYKTTATENSVIYDYAQARFPDVYWDNQPNGVFCYYRIYDKWIESVDYVDAWNPPNSVTYKTDSNPYILQIRFDFKFNLPGTYHVDMHLKATKKDGVN</sequence>
<dbReference type="Proteomes" id="UP001597205">
    <property type="component" value="Unassembled WGS sequence"/>
</dbReference>
<feature type="chain" id="PRO_5046243562" evidence="1">
    <location>
        <begin position="21"/>
        <end position="353"/>
    </location>
</feature>
<comment type="caution">
    <text evidence="2">The sequence shown here is derived from an EMBL/GenBank/DDBJ whole genome shotgun (WGS) entry which is preliminary data.</text>
</comment>
<dbReference type="EMBL" id="JBHTKY010000001">
    <property type="protein sequence ID" value="MFD1164184.1"/>
    <property type="molecule type" value="Genomic_DNA"/>
</dbReference>
<protein>
    <submittedName>
        <fullName evidence="2">DUF5007 domain-containing protein</fullName>
    </submittedName>
</protein>